<accession>A0ABU3P4U3</accession>
<evidence type="ECO:0000313" key="3">
    <source>
        <dbReference type="Proteomes" id="UP001254848"/>
    </source>
</evidence>
<feature type="domain" description="DUF6917" evidence="1">
    <location>
        <begin position="17"/>
        <end position="141"/>
    </location>
</feature>
<dbReference type="RefSeq" id="WP_413782635.1">
    <property type="nucleotide sequence ID" value="NZ_JAUOZS010000002.1"/>
</dbReference>
<evidence type="ECO:0000313" key="2">
    <source>
        <dbReference type="EMBL" id="MDT8904074.1"/>
    </source>
</evidence>
<dbReference type="Proteomes" id="UP001254848">
    <property type="component" value="Unassembled WGS sequence"/>
</dbReference>
<comment type="caution">
    <text evidence="2">The sequence shown here is derived from an EMBL/GenBank/DDBJ whole genome shotgun (WGS) entry which is preliminary data.</text>
</comment>
<gene>
    <name evidence="2" type="ORF">Q4T40_22800</name>
</gene>
<dbReference type="InterPro" id="IPR054210">
    <property type="entry name" value="DUF6917"/>
</dbReference>
<name>A0ABU3P4U3_9FIRM</name>
<evidence type="ECO:0000259" key="1">
    <source>
        <dbReference type="Pfam" id="PF21891"/>
    </source>
</evidence>
<proteinExistence type="predicted"/>
<keyword evidence="3" id="KW-1185">Reference proteome</keyword>
<reference evidence="2 3" key="1">
    <citation type="submission" date="2023-07" db="EMBL/GenBank/DDBJ databases">
        <title>The novel representative of Negativicutes class, Anaeroselena agilis gen. nov. sp. nov.</title>
        <authorList>
            <person name="Prokofeva M.I."/>
            <person name="Elcheninov A.G."/>
            <person name="Klyukina A."/>
            <person name="Kublanov I.V."/>
            <person name="Frolov E.N."/>
            <person name="Podosokorskaya O.A."/>
        </authorList>
    </citation>
    <scope>NUCLEOTIDE SEQUENCE [LARGE SCALE GENOMIC DNA]</scope>
    <source>
        <strain evidence="2 3">4137-cl</strain>
    </source>
</reference>
<dbReference type="EMBL" id="JAUOZS010000002">
    <property type="protein sequence ID" value="MDT8904074.1"/>
    <property type="molecule type" value="Genomic_DNA"/>
</dbReference>
<protein>
    <recommendedName>
        <fullName evidence="1">DUF6917 domain-containing protein</fullName>
    </recommendedName>
</protein>
<organism evidence="2 3">
    <name type="scientific">Anaeroselena agilis</name>
    <dbReference type="NCBI Taxonomy" id="3063788"/>
    <lineage>
        <taxon>Bacteria</taxon>
        <taxon>Bacillati</taxon>
        <taxon>Bacillota</taxon>
        <taxon>Negativicutes</taxon>
        <taxon>Acetonemataceae</taxon>
        <taxon>Anaeroselena</taxon>
    </lineage>
</organism>
<dbReference type="Pfam" id="PF21891">
    <property type="entry name" value="DUF6917"/>
    <property type="match status" value="1"/>
</dbReference>
<sequence>MKNDPYASGKFSSNPYAAKTDVNGTLAVVLRGKMEDRGLELIKPISRCVRRHDIHELILTDEPDAKPGSRVNRIAYLGFAAVADGGVIVAGDEVYLAGRLVGTLAGFDETHMPNHLNIVIRTDRLADGVEQGAELGMPVRFTVAKRDEK</sequence>